<evidence type="ECO:0000259" key="13">
    <source>
        <dbReference type="PROSITE" id="PS50885"/>
    </source>
</evidence>
<dbReference type="GO" id="GO:0000155">
    <property type="term" value="F:phosphorelay sensor kinase activity"/>
    <property type="evidence" value="ECO:0007669"/>
    <property type="project" value="InterPro"/>
</dbReference>
<dbReference type="SMART" id="SM00304">
    <property type="entry name" value="HAMP"/>
    <property type="match status" value="7"/>
</dbReference>
<dbReference type="Pfam" id="PF02518">
    <property type="entry name" value="HATPase_c"/>
    <property type="match status" value="1"/>
</dbReference>
<dbReference type="GO" id="GO:0005524">
    <property type="term" value="F:ATP binding"/>
    <property type="evidence" value="ECO:0007669"/>
    <property type="project" value="UniProtKB-KW"/>
</dbReference>
<keyword evidence="5" id="KW-0677">Repeat</keyword>
<dbReference type="SUPFAM" id="SSF58104">
    <property type="entry name" value="Methyl-accepting chemotaxis protein (MCP) signaling domain"/>
    <property type="match status" value="2"/>
</dbReference>
<dbReference type="Pfam" id="PF00512">
    <property type="entry name" value="HisKA"/>
    <property type="match status" value="1"/>
</dbReference>
<dbReference type="InterPro" id="IPR036097">
    <property type="entry name" value="HisK_dim/P_sf"/>
</dbReference>
<feature type="modified residue" description="4-aspartylphosphate" evidence="10">
    <location>
        <position position="1095"/>
    </location>
</feature>
<dbReference type="PROSITE" id="PS50109">
    <property type="entry name" value="HIS_KIN"/>
    <property type="match status" value="1"/>
</dbReference>
<dbReference type="Pfam" id="PF00072">
    <property type="entry name" value="Response_reg"/>
    <property type="match status" value="1"/>
</dbReference>
<reference evidence="14 15" key="1">
    <citation type="submission" date="2014-06" db="EMBL/GenBank/DDBJ databases">
        <title>Evolutionary Origins and Diversification of the Mycorrhizal Mutualists.</title>
        <authorList>
            <consortium name="DOE Joint Genome Institute"/>
            <consortium name="Mycorrhizal Genomics Consortium"/>
            <person name="Kohler A."/>
            <person name="Kuo A."/>
            <person name="Nagy L.G."/>
            <person name="Floudas D."/>
            <person name="Copeland A."/>
            <person name="Barry K.W."/>
            <person name="Cichocki N."/>
            <person name="Veneault-Fourrey C."/>
            <person name="LaButti K."/>
            <person name="Lindquist E.A."/>
            <person name="Lipzen A."/>
            <person name="Lundell T."/>
            <person name="Morin E."/>
            <person name="Murat C."/>
            <person name="Riley R."/>
            <person name="Ohm R."/>
            <person name="Sun H."/>
            <person name="Tunlid A."/>
            <person name="Henrissat B."/>
            <person name="Grigoriev I.V."/>
            <person name="Hibbett D.S."/>
            <person name="Martin F."/>
        </authorList>
    </citation>
    <scope>NUCLEOTIDE SEQUENCE [LARGE SCALE GENOMIC DNA]</scope>
    <source>
        <strain evidence="14 15">FD-325 SS-3</strain>
    </source>
</reference>
<keyword evidence="15" id="KW-1185">Reference proteome</keyword>
<evidence type="ECO:0000256" key="9">
    <source>
        <dbReference type="ARBA" id="ARBA00023012"/>
    </source>
</evidence>
<evidence type="ECO:0000313" key="14">
    <source>
        <dbReference type="EMBL" id="KII84955.1"/>
    </source>
</evidence>
<dbReference type="FunFam" id="1.10.287.130:FF:000002">
    <property type="entry name" value="Two-component osmosensing histidine kinase"/>
    <property type="match status" value="1"/>
</dbReference>
<comment type="catalytic activity">
    <reaction evidence="1">
        <text>ATP + protein L-histidine = ADP + protein N-phospho-L-histidine.</text>
        <dbReference type="EC" id="2.7.13.3"/>
    </reaction>
</comment>
<dbReference type="PROSITE" id="PS50885">
    <property type="entry name" value="HAMP"/>
    <property type="match status" value="7"/>
</dbReference>
<dbReference type="SUPFAM" id="SSF52172">
    <property type="entry name" value="CheY-like"/>
    <property type="match status" value="2"/>
</dbReference>
<feature type="domain" description="Response regulatory" evidence="12">
    <location>
        <begin position="1041"/>
        <end position="1165"/>
    </location>
</feature>
<dbReference type="PANTHER" id="PTHR45339">
    <property type="entry name" value="HYBRID SIGNAL TRANSDUCTION HISTIDINE KINASE J"/>
    <property type="match status" value="1"/>
</dbReference>
<evidence type="ECO:0000256" key="10">
    <source>
        <dbReference type="PROSITE-ProRule" id="PRU00169"/>
    </source>
</evidence>
<dbReference type="FunFam" id="1.20.120.1530:FF:000003">
    <property type="entry name" value="Atypical/HisK protein kinase"/>
    <property type="match status" value="1"/>
</dbReference>
<dbReference type="Gene3D" id="3.40.50.2300">
    <property type="match status" value="1"/>
</dbReference>
<feature type="domain" description="HAMP" evidence="13">
    <location>
        <begin position="130"/>
        <end position="182"/>
    </location>
</feature>
<evidence type="ECO:0000259" key="12">
    <source>
        <dbReference type="PROSITE" id="PS50110"/>
    </source>
</evidence>
<dbReference type="AlphaFoldDB" id="A0A0C9SYC1"/>
<dbReference type="FunFam" id="3.40.50.2300:FF:000235">
    <property type="entry name" value="Probable nik-1 protein (Os-1p protein)"/>
    <property type="match status" value="1"/>
</dbReference>
<evidence type="ECO:0000313" key="15">
    <source>
        <dbReference type="Proteomes" id="UP000053263"/>
    </source>
</evidence>
<dbReference type="InterPro" id="IPR005467">
    <property type="entry name" value="His_kinase_dom"/>
</dbReference>
<dbReference type="HOGENOM" id="CLU_000445_3_0_1"/>
<dbReference type="InterPro" id="IPR003594">
    <property type="entry name" value="HATPase_dom"/>
</dbReference>
<keyword evidence="8" id="KW-0067">ATP-binding</keyword>
<accession>A0A0C9SYC1</accession>
<evidence type="ECO:0000256" key="7">
    <source>
        <dbReference type="ARBA" id="ARBA00022777"/>
    </source>
</evidence>
<evidence type="ECO:0000259" key="11">
    <source>
        <dbReference type="PROSITE" id="PS50109"/>
    </source>
</evidence>
<dbReference type="PROSITE" id="PS50110">
    <property type="entry name" value="RESPONSE_REGULATORY"/>
    <property type="match status" value="1"/>
</dbReference>
<dbReference type="Gene3D" id="1.10.287.130">
    <property type="match status" value="1"/>
</dbReference>
<dbReference type="Pfam" id="PF00672">
    <property type="entry name" value="HAMP"/>
    <property type="match status" value="4"/>
</dbReference>
<evidence type="ECO:0000256" key="4">
    <source>
        <dbReference type="ARBA" id="ARBA00022679"/>
    </source>
</evidence>
<sequence length="1191" mass="128806">MSATYNGSPSGSPLVVPPGPLAAAAFESGLSAVEELRLLKAQVQDVARVCNAVARGDLSQKITVPVQGVVMVQLKDVINTMVDNLGKFALEVTRVSQEVGTEGKLGGQALVLDVEGTWRELTGVVNKLAANLTSQVRSIAMVTKAVALGDLSKQIEVDARGEILDLKNTVNGMVIRLRALAAEVTRVTLEVGSQGKLGGQAYVPDVEGVWFELVRNVNRMCSSLTDQVRSIAIVTTAVAKGDLTQKIEIQVEGEMSTLKGTVNSMVDQLSAFASEVTRVALEVGTQGILGGQARVEGVQGTWADLTRNVNKMASNLTDQVRSISEVTKAVAAGDLSKTVQVDVQGEMLDLKDTVNSMVTQLSTLANEVTRVSLEVGTEGILGGQAFVSGVQGMWKVLMDNVNLMAMNLTNQVRSIAKVTKAVAGGDLTKKIDVDTRGEILELKETVNGMTESLSVFADEVTRVAKEVGTEGRLGGQARVTNVGGTWKDLTDNVNVMANNLTLQVRTIAVATTAVARGDLTQKIMGVQVSGEMLNLVNTINDMIDQLAIFAAEVKKVAREVGTEGKLGVQAEVGNVQGIWQEITVSVNTMAGNLTTQVRGFAQISAAAMDGDFTRFITVEASGEMDSLKTQINQMVFNLRDSIQKNTAAREAAELANRSKSEFLANMSHEIRTPMNGIIGMTELTLDSELDRAQRESLLLVHSLARSLLLIIDDILDISKIEAGRMTMEAVTYSLRQTVFGILKTLVVRASQNNLDLTYDVDPEIPDQLIGDSLRLRQVITNLVGNAIKFTPQGPHRNGQVALSTRLLARDDETVTLEFCVKDTGIGIAQDKLNLIFDTFCQADGSTTREYGGTGLGLSISKRLVSLMQGNMWVESVIQQGSKFYFTIASQISQSSLPMTLAKLQPFGQRLILFVDTFGDVTGVVDRLDELGLSSVTVHDISEVSQKEGCPHFDAVIVDSLRATERLREMEHLRYIPIVLLATGAPDVYPLSRLNLKWCLDNSISSQLTTPVTAEDLASAIIIALESNAVTPAPESANIVYDILLAEDNIVNQKLAVKILEKYGHTTEIADNGSTAVDMFKMRVHERRPFDVILMDVSMPLMGGMEATHVIREYEEELMLPRTPIIALTAHAMIGDRERCLAAGMDDHITKPLRRQDLMNSISKAATERERSAPVHYAAAVRKATGLRPHLL</sequence>
<evidence type="ECO:0000256" key="5">
    <source>
        <dbReference type="ARBA" id="ARBA00022737"/>
    </source>
</evidence>
<dbReference type="GO" id="GO:0071474">
    <property type="term" value="P:cellular hyperosmotic response"/>
    <property type="evidence" value="ECO:0007669"/>
    <property type="project" value="TreeGrafter"/>
</dbReference>
<dbReference type="GO" id="GO:0016020">
    <property type="term" value="C:membrane"/>
    <property type="evidence" value="ECO:0007669"/>
    <property type="project" value="InterPro"/>
</dbReference>
<dbReference type="SUPFAM" id="SSF47384">
    <property type="entry name" value="Homodimeric domain of signal transducing histidine kinase"/>
    <property type="match status" value="1"/>
</dbReference>
<feature type="domain" description="HAMP" evidence="13">
    <location>
        <begin position="498"/>
        <end position="551"/>
    </location>
</feature>
<feature type="domain" description="HAMP" evidence="13">
    <location>
        <begin position="222"/>
        <end position="274"/>
    </location>
</feature>
<dbReference type="InterPro" id="IPR036890">
    <property type="entry name" value="HATPase_C_sf"/>
</dbReference>
<dbReference type="InterPro" id="IPR011006">
    <property type="entry name" value="CheY-like_superfamily"/>
</dbReference>
<feature type="domain" description="HAMP" evidence="13">
    <location>
        <begin position="314"/>
        <end position="366"/>
    </location>
</feature>
<dbReference type="InterPro" id="IPR003661">
    <property type="entry name" value="HisK_dim/P_dom"/>
</dbReference>
<protein>
    <recommendedName>
        <fullName evidence="2">histidine kinase</fullName>
        <ecNumber evidence="2">2.7.13.3</ecNumber>
    </recommendedName>
</protein>
<proteinExistence type="predicted"/>
<dbReference type="SMART" id="SM00387">
    <property type="entry name" value="HATPase_c"/>
    <property type="match status" value="1"/>
</dbReference>
<feature type="domain" description="Histidine kinase" evidence="11">
    <location>
        <begin position="665"/>
        <end position="891"/>
    </location>
</feature>
<dbReference type="SMART" id="SM00388">
    <property type="entry name" value="HisKA"/>
    <property type="match status" value="1"/>
</dbReference>
<dbReference type="PANTHER" id="PTHR45339:SF1">
    <property type="entry name" value="HYBRID SIGNAL TRANSDUCTION HISTIDINE KINASE J"/>
    <property type="match status" value="1"/>
</dbReference>
<gene>
    <name evidence="14" type="ORF">PLICRDRAFT_116963</name>
</gene>
<dbReference type="Pfam" id="PF18947">
    <property type="entry name" value="HAMP_2"/>
    <property type="match status" value="1"/>
</dbReference>
<dbReference type="SUPFAM" id="SSF55874">
    <property type="entry name" value="ATPase domain of HSP90 chaperone/DNA topoisomerase II/histidine kinase"/>
    <property type="match status" value="1"/>
</dbReference>
<keyword evidence="7" id="KW-0418">Kinase</keyword>
<dbReference type="CDD" id="cd17546">
    <property type="entry name" value="REC_hyHK_CKI1_RcsC-like"/>
    <property type="match status" value="1"/>
</dbReference>
<keyword evidence="4" id="KW-0808">Transferase</keyword>
<evidence type="ECO:0000256" key="3">
    <source>
        <dbReference type="ARBA" id="ARBA00022553"/>
    </source>
</evidence>
<dbReference type="OrthoDB" id="10266508at2759"/>
<dbReference type="FunFam" id="3.30.565.10:FF:000010">
    <property type="entry name" value="Sensor histidine kinase RcsC"/>
    <property type="match status" value="1"/>
</dbReference>
<dbReference type="SMART" id="SM00448">
    <property type="entry name" value="REC"/>
    <property type="match status" value="1"/>
</dbReference>
<dbReference type="Gene3D" id="3.30.565.10">
    <property type="entry name" value="Histidine kinase-like ATPase, C-terminal domain"/>
    <property type="match status" value="1"/>
</dbReference>
<evidence type="ECO:0000256" key="1">
    <source>
        <dbReference type="ARBA" id="ARBA00000085"/>
    </source>
</evidence>
<evidence type="ECO:0000256" key="6">
    <source>
        <dbReference type="ARBA" id="ARBA00022741"/>
    </source>
</evidence>
<dbReference type="EMBL" id="KN832569">
    <property type="protein sequence ID" value="KII84955.1"/>
    <property type="molecule type" value="Genomic_DNA"/>
</dbReference>
<dbReference type="PRINTS" id="PR00344">
    <property type="entry name" value="BCTRLSENSOR"/>
</dbReference>
<feature type="domain" description="HAMP" evidence="13">
    <location>
        <begin position="406"/>
        <end position="458"/>
    </location>
</feature>
<dbReference type="FunFam" id="1.20.120.1530:FF:000002">
    <property type="entry name" value="Two-component osmosensing histidine kinase"/>
    <property type="match status" value="2"/>
</dbReference>
<feature type="domain" description="HAMP" evidence="13">
    <location>
        <begin position="591"/>
        <end position="643"/>
    </location>
</feature>
<dbReference type="CDD" id="cd06225">
    <property type="entry name" value="HAMP"/>
    <property type="match status" value="5"/>
</dbReference>
<feature type="domain" description="HAMP" evidence="13">
    <location>
        <begin position="37"/>
        <end position="90"/>
    </location>
</feature>
<evidence type="ECO:0000256" key="2">
    <source>
        <dbReference type="ARBA" id="ARBA00012438"/>
    </source>
</evidence>
<dbReference type="EC" id="2.7.13.3" evidence="2"/>
<dbReference type="CDD" id="cd00082">
    <property type="entry name" value="HisKA"/>
    <property type="match status" value="1"/>
</dbReference>
<dbReference type="CDD" id="cd16922">
    <property type="entry name" value="HATPase_EvgS-ArcB-TorS-like"/>
    <property type="match status" value="1"/>
</dbReference>
<keyword evidence="9" id="KW-0902">Two-component regulatory system</keyword>
<name>A0A0C9SYC1_PLICR</name>
<organism evidence="14 15">
    <name type="scientific">Plicaturopsis crispa FD-325 SS-3</name>
    <dbReference type="NCBI Taxonomy" id="944288"/>
    <lineage>
        <taxon>Eukaryota</taxon>
        <taxon>Fungi</taxon>
        <taxon>Dikarya</taxon>
        <taxon>Basidiomycota</taxon>
        <taxon>Agaricomycotina</taxon>
        <taxon>Agaricomycetes</taxon>
        <taxon>Agaricomycetidae</taxon>
        <taxon>Amylocorticiales</taxon>
        <taxon>Amylocorticiaceae</taxon>
        <taxon>Plicatura</taxon>
        <taxon>Plicaturopsis crispa</taxon>
    </lineage>
</organism>
<dbReference type="Gene3D" id="1.20.120.1530">
    <property type="match status" value="4"/>
</dbReference>
<dbReference type="InterPro" id="IPR004358">
    <property type="entry name" value="Sig_transdc_His_kin-like_C"/>
</dbReference>
<evidence type="ECO:0000256" key="8">
    <source>
        <dbReference type="ARBA" id="ARBA00022840"/>
    </source>
</evidence>
<dbReference type="Proteomes" id="UP000053263">
    <property type="component" value="Unassembled WGS sequence"/>
</dbReference>
<keyword evidence="3 10" id="KW-0597">Phosphoprotein</keyword>
<keyword evidence="6" id="KW-0547">Nucleotide-binding</keyword>
<dbReference type="InterPro" id="IPR001789">
    <property type="entry name" value="Sig_transdc_resp-reg_receiver"/>
</dbReference>
<dbReference type="InterPro" id="IPR003660">
    <property type="entry name" value="HAMP_dom"/>
</dbReference>